<comment type="similarity">
    <text evidence="1">Belongs to the protein-tyrosine phosphatase family. Non-receptor class dual specificity subfamily.</text>
</comment>
<evidence type="ECO:0000313" key="8">
    <source>
        <dbReference type="Proteomes" id="UP000237347"/>
    </source>
</evidence>
<evidence type="ECO:0000313" key="7">
    <source>
        <dbReference type="EMBL" id="KAK7848554.1"/>
    </source>
</evidence>
<keyword evidence="5" id="KW-0472">Membrane</keyword>
<dbReference type="PROSITE" id="PS50054">
    <property type="entry name" value="TYR_PHOSPHATASE_DUAL"/>
    <property type="match status" value="1"/>
</dbReference>
<sequence length="260" mass="29346">MEVSKEKCEKMYSQKESKRMKNKLRILLYEFKANLYGRLFAAKSKDRIKSERRGSNSRDLTMDQFDESIRKQVAALFRVISLTKCIKDDNVPCKIEEGLFLGSVGAANNKDALKALNITHVLTVASALLPAHPNDFVYKIISGFTLMLVEILELKLLSSVFLQFEVVADREDTDIKQYFDECFNFIDEAKRLGGGVLVHCLVGSVTVVVAYLMKKHGMNLSQALEHVKTKRPRAGPNSGFIAQLQDFEKSLQGEKEETSV</sequence>
<organism evidence="7 8">
    <name type="scientific">Quercus suber</name>
    <name type="common">Cork oak</name>
    <dbReference type="NCBI Taxonomy" id="58331"/>
    <lineage>
        <taxon>Eukaryota</taxon>
        <taxon>Viridiplantae</taxon>
        <taxon>Streptophyta</taxon>
        <taxon>Embryophyta</taxon>
        <taxon>Tracheophyta</taxon>
        <taxon>Spermatophyta</taxon>
        <taxon>Magnoliopsida</taxon>
        <taxon>eudicotyledons</taxon>
        <taxon>Gunneridae</taxon>
        <taxon>Pentapetalae</taxon>
        <taxon>rosids</taxon>
        <taxon>fabids</taxon>
        <taxon>Fagales</taxon>
        <taxon>Fagaceae</taxon>
        <taxon>Quercus</taxon>
    </lineage>
</organism>
<keyword evidence="8" id="KW-1185">Reference proteome</keyword>
<dbReference type="Gene3D" id="3.90.190.10">
    <property type="entry name" value="Protein tyrosine phosphatase superfamily"/>
    <property type="match status" value="1"/>
</dbReference>
<keyword evidence="5" id="KW-0812">Transmembrane</keyword>
<dbReference type="PANTHER" id="PTHR10159">
    <property type="entry name" value="DUAL SPECIFICITY PROTEIN PHOSPHATASE"/>
    <property type="match status" value="1"/>
</dbReference>
<dbReference type="SUPFAM" id="SSF52799">
    <property type="entry name" value="(Phosphotyrosine protein) phosphatases II"/>
    <property type="match status" value="1"/>
</dbReference>
<dbReference type="Proteomes" id="UP000237347">
    <property type="component" value="Unassembled WGS sequence"/>
</dbReference>
<feature type="transmembrane region" description="Helical" evidence="5">
    <location>
        <begin position="192"/>
        <end position="213"/>
    </location>
</feature>
<dbReference type="CDD" id="cd14498">
    <property type="entry name" value="DSP"/>
    <property type="match status" value="1"/>
</dbReference>
<dbReference type="AlphaFoldDB" id="A0AAW0LCA1"/>
<accession>A0AAW0LCA1</accession>
<dbReference type="PANTHER" id="PTHR10159:SF511">
    <property type="entry name" value="DUAL SPECIFICITY PROTEIN PHOSPHATASE 1"/>
    <property type="match status" value="1"/>
</dbReference>
<evidence type="ECO:0000256" key="3">
    <source>
        <dbReference type="ARBA" id="ARBA00022801"/>
    </source>
</evidence>
<comment type="caution">
    <text evidence="7">The sequence shown here is derived from an EMBL/GenBank/DDBJ whole genome shotgun (WGS) entry which is preliminary data.</text>
</comment>
<evidence type="ECO:0000256" key="1">
    <source>
        <dbReference type="ARBA" id="ARBA00008601"/>
    </source>
</evidence>
<dbReference type="GO" id="GO:0008330">
    <property type="term" value="F:protein tyrosine/threonine phosphatase activity"/>
    <property type="evidence" value="ECO:0007669"/>
    <property type="project" value="TreeGrafter"/>
</dbReference>
<gene>
    <name evidence="7" type="primary">DSPTP1_5</name>
    <name evidence="7" type="ORF">CFP56_004929</name>
</gene>
<evidence type="ECO:0000256" key="5">
    <source>
        <dbReference type="SAM" id="Phobius"/>
    </source>
</evidence>
<feature type="domain" description="Tyrosine-protein phosphatase" evidence="6">
    <location>
        <begin position="91"/>
        <end position="253"/>
    </location>
</feature>
<dbReference type="InterPro" id="IPR020422">
    <property type="entry name" value="TYR_PHOSPHATASE_DUAL_dom"/>
</dbReference>
<dbReference type="InterPro" id="IPR029021">
    <property type="entry name" value="Prot-tyrosine_phosphatase-like"/>
</dbReference>
<reference evidence="7 8" key="1">
    <citation type="journal article" date="2018" name="Sci. Data">
        <title>The draft genome sequence of cork oak.</title>
        <authorList>
            <person name="Ramos A.M."/>
            <person name="Usie A."/>
            <person name="Barbosa P."/>
            <person name="Barros P.M."/>
            <person name="Capote T."/>
            <person name="Chaves I."/>
            <person name="Simoes F."/>
            <person name="Abreu I."/>
            <person name="Carrasquinho I."/>
            <person name="Faro C."/>
            <person name="Guimaraes J.B."/>
            <person name="Mendonca D."/>
            <person name="Nobrega F."/>
            <person name="Rodrigues L."/>
            <person name="Saibo N.J.M."/>
            <person name="Varela M.C."/>
            <person name="Egas C."/>
            <person name="Matos J."/>
            <person name="Miguel C.M."/>
            <person name="Oliveira M.M."/>
            <person name="Ricardo C.P."/>
            <person name="Goncalves S."/>
        </authorList>
    </citation>
    <scope>NUCLEOTIDE SEQUENCE [LARGE SCALE GENOMIC DNA]</scope>
    <source>
        <strain evidence="8">cv. HL8</strain>
    </source>
</reference>
<dbReference type="EC" id="3.1.3.48" evidence="2"/>
<evidence type="ECO:0000256" key="2">
    <source>
        <dbReference type="ARBA" id="ARBA00013064"/>
    </source>
</evidence>
<dbReference type="EMBL" id="PKMF04000126">
    <property type="protein sequence ID" value="KAK7848554.1"/>
    <property type="molecule type" value="Genomic_DNA"/>
</dbReference>
<keyword evidence="4" id="KW-0904">Protein phosphatase</keyword>
<dbReference type="GO" id="GO:0017017">
    <property type="term" value="F:MAP kinase tyrosine/serine/threonine phosphatase activity"/>
    <property type="evidence" value="ECO:0007669"/>
    <property type="project" value="TreeGrafter"/>
</dbReference>
<name>A0AAW0LCA1_QUESU</name>
<dbReference type="InterPro" id="IPR000340">
    <property type="entry name" value="Dual-sp_phosphatase_cat-dom"/>
</dbReference>
<proteinExistence type="inferred from homology"/>
<protein>
    <recommendedName>
        <fullName evidence="2">protein-tyrosine-phosphatase</fullName>
        <ecNumber evidence="2">3.1.3.48</ecNumber>
    </recommendedName>
</protein>
<dbReference type="GO" id="GO:0005737">
    <property type="term" value="C:cytoplasm"/>
    <property type="evidence" value="ECO:0007669"/>
    <property type="project" value="TreeGrafter"/>
</dbReference>
<keyword evidence="3" id="KW-0378">Hydrolase</keyword>
<dbReference type="GO" id="GO:0043409">
    <property type="term" value="P:negative regulation of MAPK cascade"/>
    <property type="evidence" value="ECO:0007669"/>
    <property type="project" value="TreeGrafter"/>
</dbReference>
<dbReference type="GO" id="GO:0033550">
    <property type="term" value="F:MAP kinase tyrosine phosphatase activity"/>
    <property type="evidence" value="ECO:0007669"/>
    <property type="project" value="TreeGrafter"/>
</dbReference>
<keyword evidence="5" id="KW-1133">Transmembrane helix</keyword>
<dbReference type="SMART" id="SM00195">
    <property type="entry name" value="DSPc"/>
    <property type="match status" value="1"/>
</dbReference>
<dbReference type="Pfam" id="PF00782">
    <property type="entry name" value="DSPc"/>
    <property type="match status" value="1"/>
</dbReference>
<evidence type="ECO:0000259" key="6">
    <source>
        <dbReference type="PROSITE" id="PS50054"/>
    </source>
</evidence>
<evidence type="ECO:0000256" key="4">
    <source>
        <dbReference type="ARBA" id="ARBA00022912"/>
    </source>
</evidence>